<evidence type="ECO:0000313" key="2">
    <source>
        <dbReference type="EMBL" id="SVE12711.1"/>
    </source>
</evidence>
<dbReference type="Gene3D" id="2.60.40.790">
    <property type="match status" value="1"/>
</dbReference>
<gene>
    <name evidence="2" type="ORF">METZ01_LOCUS465565</name>
</gene>
<dbReference type="CDD" id="cd06464">
    <property type="entry name" value="ACD_sHsps-like"/>
    <property type="match status" value="1"/>
</dbReference>
<accession>A0A383AYK8</accession>
<dbReference type="InterPro" id="IPR008978">
    <property type="entry name" value="HSP20-like_chaperone"/>
</dbReference>
<dbReference type="InterPro" id="IPR002068">
    <property type="entry name" value="A-crystallin/Hsp20_dom"/>
</dbReference>
<reference evidence="2" key="1">
    <citation type="submission" date="2018-05" db="EMBL/GenBank/DDBJ databases">
        <authorList>
            <person name="Lanie J.A."/>
            <person name="Ng W.-L."/>
            <person name="Kazmierczak K.M."/>
            <person name="Andrzejewski T.M."/>
            <person name="Davidsen T.M."/>
            <person name="Wayne K.J."/>
            <person name="Tettelin H."/>
            <person name="Glass J.I."/>
            <person name="Rusch D."/>
            <person name="Podicherti R."/>
            <person name="Tsui H.-C.T."/>
            <person name="Winkler M.E."/>
        </authorList>
    </citation>
    <scope>NUCLEOTIDE SEQUENCE</scope>
</reference>
<evidence type="ECO:0000259" key="1">
    <source>
        <dbReference type="PROSITE" id="PS01031"/>
    </source>
</evidence>
<dbReference type="SUPFAM" id="SSF49764">
    <property type="entry name" value="HSP20-like chaperones"/>
    <property type="match status" value="1"/>
</dbReference>
<dbReference type="EMBL" id="UINC01195921">
    <property type="protein sequence ID" value="SVE12711.1"/>
    <property type="molecule type" value="Genomic_DNA"/>
</dbReference>
<dbReference type="InterPro" id="IPR031107">
    <property type="entry name" value="Small_HSP"/>
</dbReference>
<organism evidence="2">
    <name type="scientific">marine metagenome</name>
    <dbReference type="NCBI Taxonomy" id="408172"/>
    <lineage>
        <taxon>unclassified sequences</taxon>
        <taxon>metagenomes</taxon>
        <taxon>ecological metagenomes</taxon>
    </lineage>
</organism>
<protein>
    <recommendedName>
        <fullName evidence="1">SHSP domain-containing protein</fullName>
    </recommendedName>
</protein>
<dbReference type="AlphaFoldDB" id="A0A383AYK8"/>
<dbReference type="PROSITE" id="PS01031">
    <property type="entry name" value="SHSP"/>
    <property type="match status" value="1"/>
</dbReference>
<sequence>GRSDWDHFLTEFFGNGWERNSNVWSPSVDISEDGNAFIITADLPGISKKDINMNVKENVLTVSGNRNYEKKDKNDTYYRMERGYGQFSRSFQLPDNVIENKITANFKNGVLTICVPKSEELKPKEIAIKVS</sequence>
<name>A0A383AYK8_9ZZZZ</name>
<feature type="domain" description="SHSP" evidence="1">
    <location>
        <begin position="19"/>
        <end position="131"/>
    </location>
</feature>
<proteinExistence type="predicted"/>
<dbReference type="PANTHER" id="PTHR11527">
    <property type="entry name" value="HEAT-SHOCK PROTEIN 20 FAMILY MEMBER"/>
    <property type="match status" value="1"/>
</dbReference>
<feature type="non-terminal residue" evidence="2">
    <location>
        <position position="1"/>
    </location>
</feature>
<dbReference type="Pfam" id="PF00011">
    <property type="entry name" value="HSP20"/>
    <property type="match status" value="1"/>
</dbReference>